<dbReference type="AlphaFoldDB" id="A0A811K9M5"/>
<organism evidence="1 2">
    <name type="scientific">Bursaphelenchus okinawaensis</name>
    <dbReference type="NCBI Taxonomy" id="465554"/>
    <lineage>
        <taxon>Eukaryota</taxon>
        <taxon>Metazoa</taxon>
        <taxon>Ecdysozoa</taxon>
        <taxon>Nematoda</taxon>
        <taxon>Chromadorea</taxon>
        <taxon>Rhabditida</taxon>
        <taxon>Tylenchina</taxon>
        <taxon>Tylenchomorpha</taxon>
        <taxon>Aphelenchoidea</taxon>
        <taxon>Aphelenchoididae</taxon>
        <taxon>Bursaphelenchus</taxon>
    </lineage>
</organism>
<evidence type="ECO:0000313" key="1">
    <source>
        <dbReference type="EMBL" id="CAD5211682.1"/>
    </source>
</evidence>
<name>A0A811K9M5_9BILA</name>
<dbReference type="EMBL" id="CAJFDH010000002">
    <property type="protein sequence ID" value="CAD5211682.1"/>
    <property type="molecule type" value="Genomic_DNA"/>
</dbReference>
<evidence type="ECO:0000313" key="2">
    <source>
        <dbReference type="Proteomes" id="UP000614601"/>
    </source>
</evidence>
<comment type="caution">
    <text evidence="1">The sequence shown here is derived from an EMBL/GenBank/DDBJ whole genome shotgun (WGS) entry which is preliminary data.</text>
</comment>
<dbReference type="Proteomes" id="UP000783686">
    <property type="component" value="Unassembled WGS sequence"/>
</dbReference>
<gene>
    <name evidence="1" type="ORF">BOKJ2_LOCUS3816</name>
</gene>
<dbReference type="Proteomes" id="UP000614601">
    <property type="component" value="Unassembled WGS sequence"/>
</dbReference>
<proteinExistence type="predicted"/>
<reference evidence="1" key="1">
    <citation type="submission" date="2020-09" db="EMBL/GenBank/DDBJ databases">
        <authorList>
            <person name="Kikuchi T."/>
        </authorList>
    </citation>
    <scope>NUCLEOTIDE SEQUENCE</scope>
    <source>
        <strain evidence="1">SH1</strain>
    </source>
</reference>
<keyword evidence="2" id="KW-1185">Reference proteome</keyword>
<protein>
    <submittedName>
        <fullName evidence="1">Uncharacterized protein</fullName>
    </submittedName>
</protein>
<accession>A0A811K9M5</accession>
<dbReference type="EMBL" id="CAJFCW020000002">
    <property type="protein sequence ID" value="CAG9094089.1"/>
    <property type="molecule type" value="Genomic_DNA"/>
</dbReference>
<sequence length="362" mass="41118">MDHNIEANIQLGERFDEFCKHYIRSTSKISDLMRLRTVSKRGAVWVYRLVCEINVIVHERYVEIYSGPTSKFKFASKNGSFFEFVDFVMHNHCILVGLDASGFVNPFDYVAGCRYDYKCTKYLPEPRINNVTVIVAVLSCRLSRARVPPEVVVQYEGYSNPIDLPPLVFEELIIDMSRHSRLIGSIDHHEVERLVLELNPYLSSGYSVAQSIKAGTVLSSSLKHLTLFMKMNSDCYVYNGANVLKGMVDILEARGVRLASLTVKLHETACATVRQNFTHWMFKTLMLDLDQLLSYPLQITFEVKLKVKLAGPWGLPQTAGAHLSLISSNSTLQSVNAKLLPRYTTFKHQKYNLTTDFSIEAV</sequence>